<protein>
    <submittedName>
        <fullName evidence="1">Uncharacterized protein</fullName>
    </submittedName>
</protein>
<dbReference type="AlphaFoldDB" id="A0A0A8ZGC4"/>
<reference evidence="1" key="1">
    <citation type="submission" date="2014-09" db="EMBL/GenBank/DDBJ databases">
        <authorList>
            <person name="Magalhaes I.L.F."/>
            <person name="Oliveira U."/>
            <person name="Santos F.R."/>
            <person name="Vidigal T.H.D.A."/>
            <person name="Brescovit A.D."/>
            <person name="Santos A.J."/>
        </authorList>
    </citation>
    <scope>NUCLEOTIDE SEQUENCE</scope>
    <source>
        <tissue evidence="1">Shoot tissue taken approximately 20 cm above the soil surface</tissue>
    </source>
</reference>
<evidence type="ECO:0000313" key="1">
    <source>
        <dbReference type="EMBL" id="JAD33922.1"/>
    </source>
</evidence>
<proteinExistence type="predicted"/>
<reference evidence="1" key="2">
    <citation type="journal article" date="2015" name="Data Brief">
        <title>Shoot transcriptome of the giant reed, Arundo donax.</title>
        <authorList>
            <person name="Barrero R.A."/>
            <person name="Guerrero F.D."/>
            <person name="Moolhuijzen P."/>
            <person name="Goolsby J.A."/>
            <person name="Tidwell J."/>
            <person name="Bellgard S.E."/>
            <person name="Bellgard M.I."/>
        </authorList>
    </citation>
    <scope>NUCLEOTIDE SEQUENCE</scope>
    <source>
        <tissue evidence="1">Shoot tissue taken approximately 20 cm above the soil surface</tissue>
    </source>
</reference>
<sequence>MKYSVPCSLTILTSYNYHYPCSSRTLWSEHNYNS</sequence>
<organism evidence="1">
    <name type="scientific">Arundo donax</name>
    <name type="common">Giant reed</name>
    <name type="synonym">Donax arundinaceus</name>
    <dbReference type="NCBI Taxonomy" id="35708"/>
    <lineage>
        <taxon>Eukaryota</taxon>
        <taxon>Viridiplantae</taxon>
        <taxon>Streptophyta</taxon>
        <taxon>Embryophyta</taxon>
        <taxon>Tracheophyta</taxon>
        <taxon>Spermatophyta</taxon>
        <taxon>Magnoliopsida</taxon>
        <taxon>Liliopsida</taxon>
        <taxon>Poales</taxon>
        <taxon>Poaceae</taxon>
        <taxon>PACMAD clade</taxon>
        <taxon>Arundinoideae</taxon>
        <taxon>Arundineae</taxon>
        <taxon>Arundo</taxon>
    </lineage>
</organism>
<name>A0A0A8ZGC4_ARUDO</name>
<accession>A0A0A8ZGC4</accession>
<dbReference type="EMBL" id="GBRH01263973">
    <property type="protein sequence ID" value="JAD33922.1"/>
    <property type="molecule type" value="Transcribed_RNA"/>
</dbReference>